<name>F9G5S1_FUSOF</name>
<accession>F9G5S1</accession>
<dbReference type="AlphaFoldDB" id="F9G5S1"/>
<protein>
    <submittedName>
        <fullName evidence="2">Uncharacterized protein</fullName>
    </submittedName>
</protein>
<proteinExistence type="predicted"/>
<comment type="caution">
    <text evidence="2">The sequence shown here is derived from an EMBL/GenBank/DDBJ whole genome shotgun (WGS) entry which is preliminary data.</text>
</comment>
<sequence>MSALAGLSLLRAWLGWALIMRRRTRYSEGARKIPGLKSDVTGVVGKPQIQPG</sequence>
<gene>
    <name evidence="2" type="ORF">FOXB_14003</name>
</gene>
<organism evidence="2">
    <name type="scientific">Fusarium oxysporum (strain Fo5176)</name>
    <name type="common">Fusarium vascular wilt</name>
    <dbReference type="NCBI Taxonomy" id="660025"/>
    <lineage>
        <taxon>Eukaryota</taxon>
        <taxon>Fungi</taxon>
        <taxon>Dikarya</taxon>
        <taxon>Ascomycota</taxon>
        <taxon>Pezizomycotina</taxon>
        <taxon>Sordariomycetes</taxon>
        <taxon>Hypocreomycetidae</taxon>
        <taxon>Hypocreales</taxon>
        <taxon>Nectriaceae</taxon>
        <taxon>Fusarium</taxon>
        <taxon>Fusarium oxysporum species complex</taxon>
    </lineage>
</organism>
<evidence type="ECO:0000313" key="2">
    <source>
        <dbReference type="EMBL" id="EGU75491.1"/>
    </source>
</evidence>
<reference evidence="2" key="1">
    <citation type="journal article" date="2012" name="Mol. Plant Microbe Interact.">
        <title>A highly conserved effector in Fusarium oxysporum is required for full virulence on Arabidopsis.</title>
        <authorList>
            <person name="Thatcher L.F."/>
            <person name="Gardiner D.M."/>
            <person name="Kazan K."/>
            <person name="Manners J."/>
        </authorList>
    </citation>
    <scope>NUCLEOTIDE SEQUENCE [LARGE SCALE GENOMIC DNA]</scope>
    <source>
        <strain evidence="2">Fo5176</strain>
    </source>
</reference>
<dbReference type="EMBL" id="AFQF01003473">
    <property type="protein sequence ID" value="EGU75491.1"/>
    <property type="molecule type" value="Genomic_DNA"/>
</dbReference>
<evidence type="ECO:0000256" key="1">
    <source>
        <dbReference type="SAM" id="SignalP"/>
    </source>
</evidence>
<feature type="signal peptide" evidence="1">
    <location>
        <begin position="1"/>
        <end position="17"/>
    </location>
</feature>
<feature type="chain" id="PRO_5003383812" evidence="1">
    <location>
        <begin position="18"/>
        <end position="52"/>
    </location>
</feature>
<keyword evidence="1" id="KW-0732">Signal</keyword>